<dbReference type="GO" id="GO:0019901">
    <property type="term" value="F:protein kinase binding"/>
    <property type="evidence" value="ECO:0000318"/>
    <property type="project" value="GO_Central"/>
</dbReference>
<dbReference type="EMBL" id="AMQM01004498">
    <property type="status" value="NOT_ANNOTATED_CDS"/>
    <property type="molecule type" value="Genomic_DNA"/>
</dbReference>
<evidence type="ECO:0000313" key="6">
    <source>
        <dbReference type="EnsemblMetazoa" id="HelroP157054"/>
    </source>
</evidence>
<protein>
    <recommendedName>
        <fullName evidence="2">Autophagy-related protein 101</fullName>
    </recommendedName>
</protein>
<dbReference type="KEGG" id="hro:HELRODRAFT_157054"/>
<evidence type="ECO:0000313" key="7">
    <source>
        <dbReference type="Proteomes" id="UP000015101"/>
    </source>
</evidence>
<dbReference type="CTD" id="20197655"/>
<reference evidence="6" key="3">
    <citation type="submission" date="2015-06" db="UniProtKB">
        <authorList>
            <consortium name="EnsemblMetazoa"/>
        </authorList>
    </citation>
    <scope>IDENTIFICATION</scope>
</reference>
<dbReference type="HOGENOM" id="CLU_110397_0_0_1"/>
<dbReference type="FunCoup" id="T1EM55">
    <property type="interactions" value="129"/>
</dbReference>
<feature type="compositionally biased region" description="Low complexity" evidence="4">
    <location>
        <begin position="198"/>
        <end position="215"/>
    </location>
</feature>
<reference evidence="5 7" key="2">
    <citation type="journal article" date="2013" name="Nature">
        <title>Insights into bilaterian evolution from three spiralian genomes.</title>
        <authorList>
            <person name="Simakov O."/>
            <person name="Marletaz F."/>
            <person name="Cho S.J."/>
            <person name="Edsinger-Gonzales E."/>
            <person name="Havlak P."/>
            <person name="Hellsten U."/>
            <person name="Kuo D.H."/>
            <person name="Larsson T."/>
            <person name="Lv J."/>
            <person name="Arendt D."/>
            <person name="Savage R."/>
            <person name="Osoegawa K."/>
            <person name="de Jong P."/>
            <person name="Grimwood J."/>
            <person name="Chapman J.A."/>
            <person name="Shapiro H."/>
            <person name="Aerts A."/>
            <person name="Otillar R.P."/>
            <person name="Terry A.Y."/>
            <person name="Boore J.L."/>
            <person name="Grigoriev I.V."/>
            <person name="Lindberg D.R."/>
            <person name="Seaver E.C."/>
            <person name="Weisblat D.A."/>
            <person name="Putnam N.H."/>
            <person name="Rokhsar D.S."/>
        </authorList>
    </citation>
    <scope>NUCLEOTIDE SEQUENCE</scope>
</reference>
<dbReference type="GO" id="GO:0000407">
    <property type="term" value="C:phagophore assembly site"/>
    <property type="evidence" value="ECO:0000318"/>
    <property type="project" value="GO_Central"/>
</dbReference>
<reference evidence="7" key="1">
    <citation type="submission" date="2012-12" db="EMBL/GenBank/DDBJ databases">
        <authorList>
            <person name="Hellsten U."/>
            <person name="Grimwood J."/>
            <person name="Chapman J.A."/>
            <person name="Shapiro H."/>
            <person name="Aerts A."/>
            <person name="Otillar R.P."/>
            <person name="Terry A.Y."/>
            <person name="Boore J.L."/>
            <person name="Simakov O."/>
            <person name="Marletaz F."/>
            <person name="Cho S.-J."/>
            <person name="Edsinger-Gonzales E."/>
            <person name="Havlak P."/>
            <person name="Kuo D.-H."/>
            <person name="Larsson T."/>
            <person name="Lv J."/>
            <person name="Arendt D."/>
            <person name="Savage R."/>
            <person name="Osoegawa K."/>
            <person name="de Jong P."/>
            <person name="Lindberg D.R."/>
            <person name="Seaver E.C."/>
            <person name="Weisblat D.A."/>
            <person name="Putnam N.H."/>
            <person name="Grigoriev I.V."/>
            <person name="Rokhsar D.S."/>
        </authorList>
    </citation>
    <scope>NUCLEOTIDE SEQUENCE</scope>
</reference>
<dbReference type="InParanoid" id="T1EM55"/>
<keyword evidence="3" id="KW-0072">Autophagy</keyword>
<sequence length="231" mass="26586">MNARAHVLELTVDERQISETVLSIFHSLMFHRTLGKFHYKQEGSYSIGTLGMVDVDCDYIDFTYVRVASDELDNMLKKEVSGFQDDLRRRFSGTGGAISLEFYQKRKSHLFKKDDVPWEVWTIVLEVVKLNNENDRQQIREKVGELLTEKVFYIAETMSKFEYIPKVPNEPDLELVFDLSFPNIQPYLFRQQHHQQLQQQQLSTSPSSSSSSSPSAVGSVMKKIIKGALAI</sequence>
<proteinExistence type="inferred from homology"/>
<dbReference type="GO" id="GO:0000045">
    <property type="term" value="P:autophagosome assembly"/>
    <property type="evidence" value="ECO:0000318"/>
    <property type="project" value="GO_Central"/>
</dbReference>
<dbReference type="EnsemblMetazoa" id="HelroT157054">
    <property type="protein sequence ID" value="HelroP157054"/>
    <property type="gene ID" value="HelroG157054"/>
</dbReference>
<dbReference type="eggNOG" id="KOG4493">
    <property type="taxonomic scope" value="Eukaryota"/>
</dbReference>
<keyword evidence="7" id="KW-1185">Reference proteome</keyword>
<accession>T1EM55</accession>
<dbReference type="OrthoDB" id="10259639at2759"/>
<evidence type="ECO:0000256" key="4">
    <source>
        <dbReference type="SAM" id="MobiDB-lite"/>
    </source>
</evidence>
<comment type="similarity">
    <text evidence="1">Belongs to the ATG101 family.</text>
</comment>
<dbReference type="STRING" id="6412.T1EM55"/>
<dbReference type="OMA" id="ELAMCVD"/>
<dbReference type="Pfam" id="PF07855">
    <property type="entry name" value="ATG101"/>
    <property type="match status" value="1"/>
</dbReference>
<gene>
    <name evidence="6" type="primary">20197655</name>
    <name evidence="5" type="ORF">HELRODRAFT_157054</name>
</gene>
<dbReference type="GO" id="GO:1990316">
    <property type="term" value="C:Atg1/ULK1 kinase complex"/>
    <property type="evidence" value="ECO:0000318"/>
    <property type="project" value="GO_Central"/>
</dbReference>
<evidence type="ECO:0000256" key="2">
    <source>
        <dbReference type="ARBA" id="ARBA00018874"/>
    </source>
</evidence>
<name>T1EM55_HELRO</name>
<dbReference type="AlphaFoldDB" id="T1EM55"/>
<dbReference type="PANTHER" id="PTHR13292">
    <property type="entry name" value="AUTOPHAGY-RELATED PROTEIN 101"/>
    <property type="match status" value="1"/>
</dbReference>
<dbReference type="PANTHER" id="PTHR13292:SF0">
    <property type="entry name" value="AUTOPHAGY-RELATED PROTEIN 101"/>
    <property type="match status" value="1"/>
</dbReference>
<dbReference type="Proteomes" id="UP000015101">
    <property type="component" value="Unassembled WGS sequence"/>
</dbReference>
<evidence type="ECO:0000313" key="5">
    <source>
        <dbReference type="EMBL" id="ESO03582.1"/>
    </source>
</evidence>
<organism evidence="6 7">
    <name type="scientific">Helobdella robusta</name>
    <name type="common">Californian leech</name>
    <dbReference type="NCBI Taxonomy" id="6412"/>
    <lineage>
        <taxon>Eukaryota</taxon>
        <taxon>Metazoa</taxon>
        <taxon>Spiralia</taxon>
        <taxon>Lophotrochozoa</taxon>
        <taxon>Annelida</taxon>
        <taxon>Clitellata</taxon>
        <taxon>Hirudinea</taxon>
        <taxon>Rhynchobdellida</taxon>
        <taxon>Glossiphoniidae</taxon>
        <taxon>Helobdella</taxon>
    </lineage>
</organism>
<dbReference type="InterPro" id="IPR012445">
    <property type="entry name" value="ATG101"/>
</dbReference>
<evidence type="ECO:0000256" key="3">
    <source>
        <dbReference type="ARBA" id="ARBA00023006"/>
    </source>
</evidence>
<feature type="region of interest" description="Disordered" evidence="4">
    <location>
        <begin position="198"/>
        <end position="218"/>
    </location>
</feature>
<dbReference type="EMBL" id="KB096590">
    <property type="protein sequence ID" value="ESO03582.1"/>
    <property type="molecule type" value="Genomic_DNA"/>
</dbReference>
<dbReference type="RefSeq" id="XP_009018139.1">
    <property type="nucleotide sequence ID" value="XM_009019891.1"/>
</dbReference>
<evidence type="ECO:0000256" key="1">
    <source>
        <dbReference type="ARBA" id="ARBA00007130"/>
    </source>
</evidence>
<dbReference type="GeneID" id="20197655"/>